<comment type="caution">
    <text evidence="2">The sequence shown here is derived from an EMBL/GenBank/DDBJ whole genome shotgun (WGS) entry which is preliminary data.</text>
</comment>
<evidence type="ECO:0000256" key="1">
    <source>
        <dbReference type="SAM" id="MobiDB-lite"/>
    </source>
</evidence>
<reference evidence="2 3" key="1">
    <citation type="journal article" date="2018" name="Evol. Lett.">
        <title>Horizontal gene cluster transfer increased hallucinogenic mushroom diversity.</title>
        <authorList>
            <person name="Reynolds H.T."/>
            <person name="Vijayakumar V."/>
            <person name="Gluck-Thaler E."/>
            <person name="Korotkin H.B."/>
            <person name="Matheny P.B."/>
            <person name="Slot J.C."/>
        </authorList>
    </citation>
    <scope>NUCLEOTIDE SEQUENCE [LARGE SCALE GENOMIC DNA]</scope>
    <source>
        <strain evidence="2 3">SRW20</strain>
    </source>
</reference>
<dbReference type="InParanoid" id="A0A409VK55"/>
<feature type="compositionally biased region" description="Polar residues" evidence="1">
    <location>
        <begin position="60"/>
        <end position="84"/>
    </location>
</feature>
<evidence type="ECO:0000313" key="2">
    <source>
        <dbReference type="EMBL" id="PPQ66654.1"/>
    </source>
</evidence>
<sequence>MSSSPSSSSSESSSPSKSQPGLANFDPFAVHPFTNCSQMNQSNGQPYNPANSYGYALAPNVNNQSRTTPKVASPVNGTPNSSSRMPIHAQHPGGIFTPFRKDTSSPDLDDVLKSRKPSTTPSKPIPIASPRKY</sequence>
<feature type="compositionally biased region" description="Low complexity" evidence="1">
    <location>
        <begin position="1"/>
        <end position="18"/>
    </location>
</feature>
<protein>
    <submittedName>
        <fullName evidence="2">Uncharacterized protein</fullName>
    </submittedName>
</protein>
<proteinExistence type="predicted"/>
<accession>A0A409VK55</accession>
<keyword evidence="3" id="KW-1185">Reference proteome</keyword>
<dbReference type="EMBL" id="NHYE01005625">
    <property type="protein sequence ID" value="PPQ66654.1"/>
    <property type="molecule type" value="Genomic_DNA"/>
</dbReference>
<feature type="compositionally biased region" description="Polar residues" evidence="1">
    <location>
        <begin position="34"/>
        <end position="51"/>
    </location>
</feature>
<organism evidence="2 3">
    <name type="scientific">Gymnopilus dilepis</name>
    <dbReference type="NCBI Taxonomy" id="231916"/>
    <lineage>
        <taxon>Eukaryota</taxon>
        <taxon>Fungi</taxon>
        <taxon>Dikarya</taxon>
        <taxon>Basidiomycota</taxon>
        <taxon>Agaricomycotina</taxon>
        <taxon>Agaricomycetes</taxon>
        <taxon>Agaricomycetidae</taxon>
        <taxon>Agaricales</taxon>
        <taxon>Agaricineae</taxon>
        <taxon>Hymenogastraceae</taxon>
        <taxon>Gymnopilus</taxon>
    </lineage>
</organism>
<dbReference type="Proteomes" id="UP000284706">
    <property type="component" value="Unassembled WGS sequence"/>
</dbReference>
<name>A0A409VK55_9AGAR</name>
<feature type="region of interest" description="Disordered" evidence="1">
    <location>
        <begin position="1"/>
        <end position="133"/>
    </location>
</feature>
<gene>
    <name evidence="2" type="ORF">CVT26_009409</name>
</gene>
<dbReference type="OrthoDB" id="191192at2759"/>
<evidence type="ECO:0000313" key="3">
    <source>
        <dbReference type="Proteomes" id="UP000284706"/>
    </source>
</evidence>
<dbReference type="STRING" id="231916.A0A409VK55"/>
<dbReference type="AlphaFoldDB" id="A0A409VK55"/>